<evidence type="ECO:0000313" key="1">
    <source>
        <dbReference type="EMBL" id="MDN3710471.1"/>
    </source>
</evidence>
<comment type="caution">
    <text evidence="1">The sequence shown here is derived from an EMBL/GenBank/DDBJ whole genome shotgun (WGS) entry which is preliminary data.</text>
</comment>
<gene>
    <name evidence="1" type="ORF">QW060_27065</name>
</gene>
<dbReference type="Proteomes" id="UP001242368">
    <property type="component" value="Unassembled WGS sequence"/>
</dbReference>
<protein>
    <submittedName>
        <fullName evidence="1">Uncharacterized protein</fullName>
    </submittedName>
</protein>
<reference evidence="2" key="1">
    <citation type="journal article" date="2019" name="Int. J. Syst. Evol. Microbiol.">
        <title>The Global Catalogue of Microorganisms (GCM) 10K type strain sequencing project: providing services to taxonomists for standard genome sequencing and annotation.</title>
        <authorList>
            <consortium name="The Broad Institute Genomics Platform"/>
            <consortium name="The Broad Institute Genome Sequencing Center for Infectious Disease"/>
            <person name="Wu L."/>
            <person name="Ma J."/>
        </authorList>
    </citation>
    <scope>NUCLEOTIDE SEQUENCE [LARGE SCALE GENOMIC DNA]</scope>
    <source>
        <strain evidence="2">CECT 7184</strain>
    </source>
</reference>
<dbReference type="RefSeq" id="WP_290365604.1">
    <property type="nucleotide sequence ID" value="NZ_JAUFQU010000090.1"/>
</dbReference>
<organism evidence="1 2">
    <name type="scientific">Paenimyroides ceti</name>
    <dbReference type="NCBI Taxonomy" id="395087"/>
    <lineage>
        <taxon>Bacteria</taxon>
        <taxon>Pseudomonadati</taxon>
        <taxon>Bacteroidota</taxon>
        <taxon>Flavobacteriia</taxon>
        <taxon>Flavobacteriales</taxon>
        <taxon>Flavobacteriaceae</taxon>
        <taxon>Paenimyroides</taxon>
    </lineage>
</organism>
<name>A0ABT8D244_9FLAO</name>
<accession>A0ABT8D244</accession>
<dbReference type="EMBL" id="JAUFQU010000090">
    <property type="protein sequence ID" value="MDN3710471.1"/>
    <property type="molecule type" value="Genomic_DNA"/>
</dbReference>
<keyword evidence="2" id="KW-1185">Reference proteome</keyword>
<evidence type="ECO:0000313" key="2">
    <source>
        <dbReference type="Proteomes" id="UP001242368"/>
    </source>
</evidence>
<sequence length="83" mass="9682">MPTEETFDLTLFKEVKKESAGRPSMTSKNKWLVPYEGDYKNLKWNSWAIINLLILLFQSSSKRFSTCLYSISSNGFCNFPFQK</sequence>
<proteinExistence type="predicted"/>